<accession>W6S148</accession>
<geneLocation type="plasmid" evidence="1">
    <name>pLPU83b</name>
</geneLocation>
<name>W6S148_9HYPH</name>
<organism evidence="1 2">
    <name type="scientific">Rhizobium favelukesii</name>
    <dbReference type="NCBI Taxonomy" id="348824"/>
    <lineage>
        <taxon>Bacteria</taxon>
        <taxon>Pseudomonadati</taxon>
        <taxon>Pseudomonadota</taxon>
        <taxon>Alphaproteobacteria</taxon>
        <taxon>Hyphomicrobiales</taxon>
        <taxon>Rhizobiaceae</taxon>
        <taxon>Rhizobium/Agrobacterium group</taxon>
        <taxon>Rhizobium</taxon>
    </lineage>
</organism>
<reference evidence="1" key="1">
    <citation type="submission" date="2013-11" db="EMBL/GenBank/DDBJ databases">
        <title>Draft genome sequence of the broad-host-range Rhizobium sp. LPU83 strain, a member of the low-genetic diversity Oregon-like Rhizobium sp. group.</title>
        <authorList>
            <person name="Wibberg D."/>
            <person name="Puehler A."/>
            <person name="Schlueter A."/>
        </authorList>
    </citation>
    <scope>NUCLEOTIDE SEQUENCE [LARGE SCALE GENOMIC DNA]</scope>
    <source>
        <strain evidence="1">LPU83</strain>
        <plasmid evidence="1">pLPU83b</plasmid>
    </source>
</reference>
<dbReference type="Proteomes" id="UP000019443">
    <property type="component" value="Unassembled WGS sequence"/>
</dbReference>
<evidence type="ECO:0000313" key="1">
    <source>
        <dbReference type="EMBL" id="CDM60196.1"/>
    </source>
</evidence>
<keyword evidence="2" id="KW-1185">Reference proteome</keyword>
<proteinExistence type="predicted"/>
<protein>
    <submittedName>
        <fullName evidence="1">Uncharacterized protein</fullName>
    </submittedName>
</protein>
<dbReference type="AlphaFoldDB" id="W6S148"/>
<gene>
    <name evidence="1" type="ORF">LPU83_pLPU83b_0202</name>
</gene>
<dbReference type="EMBL" id="CBYB010000016">
    <property type="protein sequence ID" value="CDM60196.1"/>
    <property type="molecule type" value="Genomic_DNA"/>
</dbReference>
<comment type="caution">
    <text evidence="1">The sequence shown here is derived from an EMBL/GenBank/DDBJ whole genome shotgun (WGS) entry which is preliminary data.</text>
</comment>
<evidence type="ECO:0000313" key="2">
    <source>
        <dbReference type="Proteomes" id="UP000019443"/>
    </source>
</evidence>
<keyword evidence="1" id="KW-0614">Plasmid</keyword>
<sequence>MANLVAISSVLTSISVEPGTMRLIADLGNRNAVITLL</sequence>